<evidence type="ECO:0000313" key="15">
    <source>
        <dbReference type="RefSeq" id="XP_020087650.1"/>
    </source>
</evidence>
<dbReference type="Proteomes" id="UP000515123">
    <property type="component" value="Linkage group 4"/>
</dbReference>
<dbReference type="GeneID" id="109709729"/>
<dbReference type="AlphaFoldDB" id="A0A6P5EVR6"/>
<dbReference type="RefSeq" id="XP_020087654.1">
    <property type="nucleotide sequence ID" value="XM_020232065.1"/>
</dbReference>
<dbReference type="GO" id="GO:0005634">
    <property type="term" value="C:nucleus"/>
    <property type="evidence" value="ECO:0007669"/>
    <property type="project" value="UniProtKB-SubCell"/>
</dbReference>
<dbReference type="InterPro" id="IPR001789">
    <property type="entry name" value="Sig_transdc_resp-reg_receiver"/>
</dbReference>
<dbReference type="PANTHER" id="PTHR43874">
    <property type="entry name" value="TWO-COMPONENT RESPONSE REGULATOR"/>
    <property type="match status" value="1"/>
</dbReference>
<evidence type="ECO:0000256" key="8">
    <source>
        <dbReference type="PROSITE-ProRule" id="PRU00169"/>
    </source>
</evidence>
<dbReference type="PANTHER" id="PTHR43874:SF125">
    <property type="entry name" value="TWO-COMPONENT RESPONSE REGULATOR-LIKE APRR7"/>
    <property type="match status" value="1"/>
</dbReference>
<protein>
    <submittedName>
        <fullName evidence="14 15">Two-component response regulator-like PRR73</fullName>
    </submittedName>
</protein>
<dbReference type="RefSeq" id="XP_020087652.1">
    <property type="nucleotide sequence ID" value="XM_020232063.1"/>
</dbReference>
<evidence type="ECO:0000313" key="18">
    <source>
        <dbReference type="RefSeq" id="XP_020087653.1"/>
    </source>
</evidence>
<feature type="domain" description="CCT" evidence="12">
    <location>
        <begin position="635"/>
        <end position="677"/>
    </location>
</feature>
<dbReference type="Gene3D" id="3.40.50.2300">
    <property type="match status" value="1"/>
</dbReference>
<evidence type="ECO:0000256" key="3">
    <source>
        <dbReference type="ARBA" id="ARBA00023012"/>
    </source>
</evidence>
<dbReference type="RefSeq" id="XP_020087650.1">
    <property type="nucleotide sequence ID" value="XM_020232061.1"/>
</dbReference>
<evidence type="ECO:0000259" key="12">
    <source>
        <dbReference type="PROSITE" id="PS51017"/>
    </source>
</evidence>
<feature type="compositionally biased region" description="Polar residues" evidence="10">
    <location>
        <begin position="519"/>
        <end position="535"/>
    </location>
</feature>
<dbReference type="RefSeq" id="XP_020087653.1">
    <property type="nucleotide sequence ID" value="XM_020232064.1"/>
</dbReference>
<gene>
    <name evidence="14 15 16 17 18 19" type="primary">LOC109709729</name>
</gene>
<evidence type="ECO:0000256" key="4">
    <source>
        <dbReference type="ARBA" id="ARBA00023015"/>
    </source>
</evidence>
<dbReference type="GO" id="GO:0000160">
    <property type="term" value="P:phosphorelay signal transduction system"/>
    <property type="evidence" value="ECO:0007669"/>
    <property type="project" value="UniProtKB-KW"/>
</dbReference>
<evidence type="ECO:0000313" key="13">
    <source>
        <dbReference type="Proteomes" id="UP000515123"/>
    </source>
</evidence>
<sequence>MESSHQVSPDGDAQKGLEKLGHQMCNEQKEVQDGIVRECGKLPVPEEGESRINEAEDVKNDHEGCLQQEQQQQQQQLGPIIRWERFLPIKSIRILLVENDDSTRHVVSALLRICGYEVSAAANGLQAWKILEDLTNHVDLVLTEVVMPYLSGIGLLSKIMSHKTCRNIPVIMMSSNDSMGIVFKCLSKGAVDFLVKPVRKNELKNLWQHVWRRCHSSSGSGSGSESGNQTQSSSEQQSANNADYCDSEDDDNESIKLNTRDGSDNGSGTQSSYTKQSVGIDSRQAISPSDPLTDPPNSTCAQVLQPNSEIFSKELGNMAMDRSCQAQNESTDESTGKDLGIEISRNSNMQCESNPTEIKNEGVVGVDPSNTFEDPTVHAADLIAPIAGNKDTQQAAGVTNAPSDSSNISKSRDDIYQGFIDSSLKRLRSTGENAISTQDSRNGLKHSDSSAFTRYHNSATSNKPLSGCGGSCSPFDNGSEAWKMELTHNMLSKSNAPFEHGSNGSRSNNNDLVSTTKNVITDAPTQIGASATTQDTQRKTDRCSSIKNMMEAKTLQCGPSNVFAKPLGGTATKHSLHGSNSGSNFGSNGQNGGSTAVNAGGIDMESANGIVGGDNGSGSGRGSGSGTDQNQLTQREAALNKFRQKRKERNFGKKVRYQSRKRLAEQRPRLHGQFVRQNMHGQTSKDTE</sequence>
<feature type="region of interest" description="Disordered" evidence="10">
    <location>
        <begin position="568"/>
        <end position="688"/>
    </location>
</feature>
<dbReference type="InterPro" id="IPR010402">
    <property type="entry name" value="CCT_domain"/>
</dbReference>
<dbReference type="Pfam" id="PF06203">
    <property type="entry name" value="CCT"/>
    <property type="match status" value="1"/>
</dbReference>
<keyword evidence="7 9" id="KW-0539">Nucleus</keyword>
<dbReference type="CDD" id="cd17582">
    <property type="entry name" value="psREC_PRR"/>
    <property type="match status" value="1"/>
</dbReference>
<keyword evidence="3" id="KW-0902">Two-component regulatory system</keyword>
<evidence type="ECO:0000313" key="14">
    <source>
        <dbReference type="RefSeq" id="XP_020087649.1"/>
    </source>
</evidence>
<dbReference type="InterPro" id="IPR045279">
    <property type="entry name" value="ARR-like"/>
</dbReference>
<dbReference type="InterPro" id="IPR011006">
    <property type="entry name" value="CheY-like_superfamily"/>
</dbReference>
<proteinExistence type="inferred from homology"/>
<keyword evidence="4" id="KW-0805">Transcription regulation</keyword>
<reference evidence="14 15" key="2">
    <citation type="submission" date="2025-04" db="UniProtKB">
        <authorList>
            <consortium name="RefSeq"/>
        </authorList>
    </citation>
    <scope>IDENTIFICATION</scope>
    <source>
        <tissue evidence="14 15">Leaf</tissue>
    </source>
</reference>
<evidence type="ECO:0000256" key="2">
    <source>
        <dbReference type="ARBA" id="ARBA00010330"/>
    </source>
</evidence>
<dbReference type="Pfam" id="PF00072">
    <property type="entry name" value="Response_reg"/>
    <property type="match status" value="1"/>
</dbReference>
<evidence type="ECO:0000256" key="10">
    <source>
        <dbReference type="SAM" id="MobiDB-lite"/>
    </source>
</evidence>
<dbReference type="PROSITE" id="PS50110">
    <property type="entry name" value="RESPONSE_REGULATORY"/>
    <property type="match status" value="1"/>
</dbReference>
<dbReference type="PROSITE" id="PS51017">
    <property type="entry name" value="CCT"/>
    <property type="match status" value="1"/>
</dbReference>
<feature type="compositionally biased region" description="Basic residues" evidence="10">
    <location>
        <begin position="642"/>
        <end position="661"/>
    </location>
</feature>
<comment type="caution">
    <text evidence="8">Lacks conserved residue(s) required for the propagation of feature annotation.</text>
</comment>
<feature type="domain" description="Response regulatory" evidence="11">
    <location>
        <begin position="93"/>
        <end position="211"/>
    </location>
</feature>
<name>A0A6P5EVR6_ANACO</name>
<comment type="subcellular location">
    <subcellularLocation>
        <location evidence="1 9">Nucleus</location>
    </subcellularLocation>
</comment>
<evidence type="ECO:0000256" key="7">
    <source>
        <dbReference type="ARBA" id="ARBA00023242"/>
    </source>
</evidence>
<feature type="compositionally biased region" description="Polar residues" evidence="10">
    <location>
        <begin position="264"/>
        <end position="287"/>
    </location>
</feature>
<dbReference type="GO" id="GO:0048511">
    <property type="term" value="P:rhythmic process"/>
    <property type="evidence" value="ECO:0007669"/>
    <property type="project" value="UniProtKB-KW"/>
</dbReference>
<feature type="compositionally biased region" description="Gly residues" evidence="10">
    <location>
        <begin position="610"/>
        <end position="625"/>
    </location>
</feature>
<evidence type="ECO:0000313" key="16">
    <source>
        <dbReference type="RefSeq" id="XP_020087651.1"/>
    </source>
</evidence>
<keyword evidence="5" id="KW-0090">Biological rhythms</keyword>
<dbReference type="RefSeq" id="XP_020087649.1">
    <property type="nucleotide sequence ID" value="XM_020232060.1"/>
</dbReference>
<accession>A0A6P5EVR6</accession>
<evidence type="ECO:0000256" key="5">
    <source>
        <dbReference type="ARBA" id="ARBA00023108"/>
    </source>
</evidence>
<feature type="compositionally biased region" description="Low complexity" evidence="10">
    <location>
        <begin position="578"/>
        <end position="588"/>
    </location>
</feature>
<feature type="compositionally biased region" description="Low complexity" evidence="10">
    <location>
        <begin position="217"/>
        <end position="238"/>
    </location>
</feature>
<comment type="similarity">
    <text evidence="2">Belongs to the ARR-like family.</text>
</comment>
<evidence type="ECO:0000256" key="6">
    <source>
        <dbReference type="ARBA" id="ARBA00023163"/>
    </source>
</evidence>
<evidence type="ECO:0000313" key="17">
    <source>
        <dbReference type="RefSeq" id="XP_020087652.1"/>
    </source>
</evidence>
<evidence type="ECO:0000256" key="1">
    <source>
        <dbReference type="ARBA" id="ARBA00004123"/>
    </source>
</evidence>
<dbReference type="SMART" id="SM00448">
    <property type="entry name" value="REC"/>
    <property type="match status" value="1"/>
</dbReference>
<evidence type="ECO:0000259" key="11">
    <source>
        <dbReference type="PROSITE" id="PS50110"/>
    </source>
</evidence>
<dbReference type="GO" id="GO:0009736">
    <property type="term" value="P:cytokinin-activated signaling pathway"/>
    <property type="evidence" value="ECO:0007669"/>
    <property type="project" value="InterPro"/>
</dbReference>
<evidence type="ECO:0000313" key="19">
    <source>
        <dbReference type="RefSeq" id="XP_020087654.1"/>
    </source>
</evidence>
<keyword evidence="13" id="KW-1185">Reference proteome</keyword>
<keyword evidence="6" id="KW-0804">Transcription</keyword>
<evidence type="ECO:0000256" key="9">
    <source>
        <dbReference type="PROSITE-ProRule" id="PRU00357"/>
    </source>
</evidence>
<dbReference type="OrthoDB" id="60033at2759"/>
<feature type="region of interest" description="Disordered" evidence="10">
    <location>
        <begin position="519"/>
        <end position="543"/>
    </location>
</feature>
<feature type="region of interest" description="Disordered" evidence="10">
    <location>
        <begin position="217"/>
        <end position="301"/>
    </location>
</feature>
<organism evidence="19">
    <name type="scientific">Ananas comosus</name>
    <name type="common">Pineapple</name>
    <name type="synonym">Ananas ananas</name>
    <dbReference type="NCBI Taxonomy" id="4615"/>
    <lineage>
        <taxon>Eukaryota</taxon>
        <taxon>Viridiplantae</taxon>
        <taxon>Streptophyta</taxon>
        <taxon>Embryophyta</taxon>
        <taxon>Tracheophyta</taxon>
        <taxon>Spermatophyta</taxon>
        <taxon>Magnoliopsida</taxon>
        <taxon>Liliopsida</taxon>
        <taxon>Poales</taxon>
        <taxon>Bromeliaceae</taxon>
        <taxon>Bromelioideae</taxon>
        <taxon>Ananas</taxon>
    </lineage>
</organism>
<reference evidence="13" key="1">
    <citation type="journal article" date="2015" name="Nat. Genet.">
        <title>The pineapple genome and the evolution of CAM photosynthesis.</title>
        <authorList>
            <person name="Ming R."/>
            <person name="VanBuren R."/>
            <person name="Wai C.M."/>
            <person name="Tang H."/>
            <person name="Schatz M.C."/>
            <person name="Bowers J.E."/>
            <person name="Lyons E."/>
            <person name="Wang M.L."/>
            <person name="Chen J."/>
            <person name="Biggers E."/>
            <person name="Zhang J."/>
            <person name="Huang L."/>
            <person name="Zhang L."/>
            <person name="Miao W."/>
            <person name="Zhang J."/>
            <person name="Ye Z."/>
            <person name="Miao C."/>
            <person name="Lin Z."/>
            <person name="Wang H."/>
            <person name="Zhou H."/>
            <person name="Yim W.C."/>
            <person name="Priest H.D."/>
            <person name="Zheng C."/>
            <person name="Woodhouse M."/>
            <person name="Edger P.P."/>
            <person name="Guyot R."/>
            <person name="Guo H.B."/>
            <person name="Guo H."/>
            <person name="Zheng G."/>
            <person name="Singh R."/>
            <person name="Sharma A."/>
            <person name="Min X."/>
            <person name="Zheng Y."/>
            <person name="Lee H."/>
            <person name="Gurtowski J."/>
            <person name="Sedlazeck F.J."/>
            <person name="Harkess A."/>
            <person name="McKain M.R."/>
            <person name="Liao Z."/>
            <person name="Fang J."/>
            <person name="Liu J."/>
            <person name="Zhang X."/>
            <person name="Zhang Q."/>
            <person name="Hu W."/>
            <person name="Qin Y."/>
            <person name="Wang K."/>
            <person name="Chen L.Y."/>
            <person name="Shirley N."/>
            <person name="Lin Y.R."/>
            <person name="Liu L.Y."/>
            <person name="Hernandez A.G."/>
            <person name="Wright C.L."/>
            <person name="Bulone V."/>
            <person name="Tuskan G.A."/>
            <person name="Heath K."/>
            <person name="Zee F."/>
            <person name="Moore P.H."/>
            <person name="Sunkar R."/>
            <person name="Leebens-Mack J.H."/>
            <person name="Mockler T."/>
            <person name="Bennetzen J.L."/>
            <person name="Freeling M."/>
            <person name="Sankoff D."/>
            <person name="Paterson A.H."/>
            <person name="Zhu X."/>
            <person name="Yang X."/>
            <person name="Smith J.A."/>
            <person name="Cushman J.C."/>
            <person name="Paull R.E."/>
            <person name="Yu Q."/>
        </authorList>
    </citation>
    <scope>NUCLEOTIDE SEQUENCE [LARGE SCALE GENOMIC DNA]</scope>
    <source>
        <strain evidence="13">cv. F153</strain>
    </source>
</reference>
<dbReference type="RefSeq" id="XP_020087651.1">
    <property type="nucleotide sequence ID" value="XM_020232062.1"/>
</dbReference>
<feature type="region of interest" description="Disordered" evidence="10">
    <location>
        <begin position="1"/>
        <end position="20"/>
    </location>
</feature>
<dbReference type="FunFam" id="3.40.50.2300:FF:000214">
    <property type="entry name" value="Two-component response regulator-like PRR37"/>
    <property type="match status" value="1"/>
</dbReference>
<dbReference type="SUPFAM" id="SSF52172">
    <property type="entry name" value="CheY-like"/>
    <property type="match status" value="1"/>
</dbReference>